<evidence type="ECO:0000313" key="2">
    <source>
        <dbReference type="EMBL" id="MEA5477925.1"/>
    </source>
</evidence>
<sequence length="310" mass="36591">MFYPRLSGDRYINPLTDFGFKRLFGTEPNKNLLIDFLNVVLPPQHRVKDLTYRSTENLGNTPIDRKAVFDLYCESEKGEKFIVEMQKAKHNYFKDRSIYYASFPIQEQSQKGSWNYKLEPIYTIGILDFIFDEDKNDDSFLHVVELKDQNCKVFYEKLKFIYLELPKFKKTIDQLNDHFDKWLFLLKHLPDLEDPPLPLQENVFMQLFEVAQIASFSQAERESYENSLKYYRDMNGVIETAREEGMAQGIQEGKRSLLLKQLSRRLGTIPEEIKVLLLQLEPEPLDVLSEALFDLQSLEDLCNWLENINN</sequence>
<organism evidence="2 3">
    <name type="scientific">Pseudanabaena galeata UHCC 0370</name>
    <dbReference type="NCBI Taxonomy" id="3110310"/>
    <lineage>
        <taxon>Bacteria</taxon>
        <taxon>Bacillati</taxon>
        <taxon>Cyanobacteriota</taxon>
        <taxon>Cyanophyceae</taxon>
        <taxon>Pseudanabaenales</taxon>
        <taxon>Pseudanabaenaceae</taxon>
        <taxon>Pseudanabaena</taxon>
    </lineage>
</organism>
<protein>
    <submittedName>
        <fullName evidence="2">Rpn family recombination-promoting nuclease/putative transposase</fullName>
    </submittedName>
</protein>
<gene>
    <name evidence="2" type="ORF">VB774_09865</name>
</gene>
<dbReference type="Pfam" id="PF14261">
    <property type="entry name" value="DUF4351"/>
    <property type="match status" value="1"/>
</dbReference>
<dbReference type="InterPro" id="IPR025587">
    <property type="entry name" value="DUF4351"/>
</dbReference>
<proteinExistence type="predicted"/>
<dbReference type="PANTHER" id="PTHR41317">
    <property type="entry name" value="PD-(D_E)XK NUCLEASE FAMILY TRANSPOSASE"/>
    <property type="match status" value="1"/>
</dbReference>
<dbReference type="RefSeq" id="WP_323261521.1">
    <property type="nucleotide sequence ID" value="NZ_JAYGIE010000045.1"/>
</dbReference>
<feature type="domain" description="DUF4351" evidence="1">
    <location>
        <begin position="248"/>
        <end position="305"/>
    </location>
</feature>
<dbReference type="NCBIfam" id="TIGR01784">
    <property type="entry name" value="T_den_put_tspse"/>
    <property type="match status" value="1"/>
</dbReference>
<reference evidence="2 3" key="1">
    <citation type="submission" date="2023-12" db="EMBL/GenBank/DDBJ databases">
        <title>Baltic Sea Cyanobacteria.</title>
        <authorList>
            <person name="Delbaje E."/>
            <person name="Fewer D.P."/>
            <person name="Shishido T.K."/>
        </authorList>
    </citation>
    <scope>NUCLEOTIDE SEQUENCE [LARGE SCALE GENOMIC DNA]</scope>
    <source>
        <strain evidence="2 3">UHCC 0370</strain>
    </source>
</reference>
<evidence type="ECO:0000313" key="3">
    <source>
        <dbReference type="Proteomes" id="UP001301388"/>
    </source>
</evidence>
<keyword evidence="3" id="KW-1185">Reference proteome</keyword>
<comment type="caution">
    <text evidence="2">The sequence shown here is derived from an EMBL/GenBank/DDBJ whole genome shotgun (WGS) entry which is preliminary data.</text>
</comment>
<dbReference type="InterPro" id="IPR010106">
    <property type="entry name" value="RpnA"/>
</dbReference>
<name>A0ABU5THX2_9CYAN</name>
<evidence type="ECO:0000259" key="1">
    <source>
        <dbReference type="Pfam" id="PF14261"/>
    </source>
</evidence>
<accession>A0ABU5THX2</accession>
<dbReference type="EMBL" id="JAYGIE010000045">
    <property type="protein sequence ID" value="MEA5477925.1"/>
    <property type="molecule type" value="Genomic_DNA"/>
</dbReference>
<dbReference type="PANTHER" id="PTHR41317:SF1">
    <property type="entry name" value="PD-(D_E)XK NUCLEASE FAMILY TRANSPOSASE"/>
    <property type="match status" value="1"/>
</dbReference>
<dbReference type="Proteomes" id="UP001301388">
    <property type="component" value="Unassembled WGS sequence"/>
</dbReference>
<dbReference type="Pfam" id="PF12784">
    <property type="entry name" value="PDDEXK_2"/>
    <property type="match status" value="1"/>
</dbReference>